<keyword evidence="3" id="KW-1185">Reference proteome</keyword>
<reference evidence="2 3" key="1">
    <citation type="journal article" date="2023" name="Genes (Basel)">
        <title>Chromosome-Level Genome Assembly and Circadian Gene Repertoire of the Patagonia Blennie Eleginops maclovinus-The Closest Ancestral Proxy of Antarctic Cryonotothenioids.</title>
        <authorList>
            <person name="Cheng C.C."/>
            <person name="Rivera-Colon A.G."/>
            <person name="Minhas B.F."/>
            <person name="Wilson L."/>
            <person name="Rayamajhi N."/>
            <person name="Vargas-Chacoff L."/>
            <person name="Catchen J.M."/>
        </authorList>
    </citation>
    <scope>NUCLEOTIDE SEQUENCE [LARGE SCALE GENOMIC DNA]</scope>
    <source>
        <strain evidence="2">JMC-PN-2008</strain>
    </source>
</reference>
<evidence type="ECO:0000313" key="3">
    <source>
        <dbReference type="Proteomes" id="UP001346869"/>
    </source>
</evidence>
<protein>
    <submittedName>
        <fullName evidence="2">Uncharacterized protein</fullName>
    </submittedName>
</protein>
<evidence type="ECO:0000256" key="1">
    <source>
        <dbReference type="SAM" id="MobiDB-lite"/>
    </source>
</evidence>
<accession>A0AAN7XSU5</accession>
<dbReference type="AlphaFoldDB" id="A0AAN7XSU5"/>
<reference evidence="2 3" key="2">
    <citation type="journal article" date="2023" name="Mol. Biol. Evol.">
        <title>Genomics of Secondarily Temperate Adaptation in the Only Non-Antarctic Icefish.</title>
        <authorList>
            <person name="Rivera-Colon A.G."/>
            <person name="Rayamajhi N."/>
            <person name="Minhas B.F."/>
            <person name="Madrigal G."/>
            <person name="Bilyk K.T."/>
            <person name="Yoon V."/>
            <person name="Hune M."/>
            <person name="Gregory S."/>
            <person name="Cheng C.H.C."/>
            <person name="Catchen J.M."/>
        </authorList>
    </citation>
    <scope>NUCLEOTIDE SEQUENCE [LARGE SCALE GENOMIC DNA]</scope>
    <source>
        <strain evidence="2">JMC-PN-2008</strain>
    </source>
</reference>
<name>A0AAN7XSU5_ELEMC</name>
<proteinExistence type="predicted"/>
<dbReference type="Proteomes" id="UP001346869">
    <property type="component" value="Unassembled WGS sequence"/>
</dbReference>
<dbReference type="PANTHER" id="PTHR22954:SF3">
    <property type="entry name" value="PROTEIN CBG08539"/>
    <property type="match status" value="1"/>
</dbReference>
<feature type="region of interest" description="Disordered" evidence="1">
    <location>
        <begin position="104"/>
        <end position="124"/>
    </location>
</feature>
<evidence type="ECO:0000313" key="2">
    <source>
        <dbReference type="EMBL" id="KAK5869223.1"/>
    </source>
</evidence>
<dbReference type="Pfam" id="PF03564">
    <property type="entry name" value="DUF1759"/>
    <property type="match status" value="1"/>
</dbReference>
<gene>
    <name evidence="2" type="ORF">PBY51_010171</name>
</gene>
<comment type="caution">
    <text evidence="2">The sequence shown here is derived from an EMBL/GenBank/DDBJ whole genome shotgun (WGS) entry which is preliminary data.</text>
</comment>
<dbReference type="PANTHER" id="PTHR22954">
    <property type="entry name" value="RETROVIRAL PROTEASE-RELATED"/>
    <property type="match status" value="1"/>
</dbReference>
<organism evidence="2 3">
    <name type="scientific">Eleginops maclovinus</name>
    <name type="common">Patagonian blennie</name>
    <name type="synonym">Eleginus maclovinus</name>
    <dbReference type="NCBI Taxonomy" id="56733"/>
    <lineage>
        <taxon>Eukaryota</taxon>
        <taxon>Metazoa</taxon>
        <taxon>Chordata</taxon>
        <taxon>Craniata</taxon>
        <taxon>Vertebrata</taxon>
        <taxon>Euteleostomi</taxon>
        <taxon>Actinopterygii</taxon>
        <taxon>Neopterygii</taxon>
        <taxon>Teleostei</taxon>
        <taxon>Neoteleostei</taxon>
        <taxon>Acanthomorphata</taxon>
        <taxon>Eupercaria</taxon>
        <taxon>Perciformes</taxon>
        <taxon>Notothenioidei</taxon>
        <taxon>Eleginopidae</taxon>
        <taxon>Eleginops</taxon>
    </lineage>
</organism>
<dbReference type="EMBL" id="JAUZQC010000007">
    <property type="protein sequence ID" value="KAK5869223.1"/>
    <property type="molecule type" value="Genomic_DNA"/>
</dbReference>
<sequence length="226" mass="25713">MTGDERRTEAERMRRKRGTIRGATTRLINQIDSEMAKPDPDTDHLSTLLEMLSAKEDSLSELDHGIERLTTLDDLETEIEASEEYKERVIMSRSRAQRTIKKMEEVNQSAAHPRVSDASGNSVPQRQSVKLPRLIIDKYNGDVSMWQEFWSQYETAIHENDALCKREKFTYLKTYLTGAAAKAVAGLVLTDVNYDSAITLLQSRFGRKDLVISAHMHGRSHIRDCG</sequence>
<dbReference type="InterPro" id="IPR005312">
    <property type="entry name" value="DUF1759"/>
</dbReference>